<comment type="function">
    <text evidence="1">Involved in DNA recombination.</text>
</comment>
<protein>
    <submittedName>
        <fullName evidence="7">DNA recombination protein RmuC</fullName>
    </submittedName>
</protein>
<dbReference type="Proteomes" id="UP000240708">
    <property type="component" value="Unassembled WGS sequence"/>
</dbReference>
<dbReference type="PANTHER" id="PTHR30563:SF0">
    <property type="entry name" value="DNA RECOMBINATION PROTEIN RMUC"/>
    <property type="match status" value="1"/>
</dbReference>
<feature type="coiled-coil region" evidence="5">
    <location>
        <begin position="102"/>
        <end position="136"/>
    </location>
</feature>
<evidence type="ECO:0000256" key="6">
    <source>
        <dbReference type="SAM" id="Phobius"/>
    </source>
</evidence>
<gene>
    <name evidence="7" type="ORF">CLV48_101328</name>
</gene>
<keyword evidence="6" id="KW-0472">Membrane</keyword>
<dbReference type="Pfam" id="PF02646">
    <property type="entry name" value="RmuC"/>
    <property type="match status" value="1"/>
</dbReference>
<evidence type="ECO:0000256" key="5">
    <source>
        <dbReference type="SAM" id="Coils"/>
    </source>
</evidence>
<dbReference type="RefSeq" id="WP_106565489.1">
    <property type="nucleotide sequence ID" value="NZ_PYGF01000001.1"/>
</dbReference>
<keyword evidence="4" id="KW-0233">DNA recombination</keyword>
<proteinExistence type="inferred from homology"/>
<evidence type="ECO:0000256" key="1">
    <source>
        <dbReference type="ARBA" id="ARBA00003416"/>
    </source>
</evidence>
<evidence type="ECO:0000256" key="3">
    <source>
        <dbReference type="ARBA" id="ARBA00023054"/>
    </source>
</evidence>
<dbReference type="AlphaFoldDB" id="A0A2P8ED71"/>
<keyword evidence="8" id="KW-1185">Reference proteome</keyword>
<dbReference type="GO" id="GO:0006310">
    <property type="term" value="P:DNA recombination"/>
    <property type="evidence" value="ECO:0007669"/>
    <property type="project" value="UniProtKB-KW"/>
</dbReference>
<dbReference type="OrthoDB" id="370725at2"/>
<comment type="caution">
    <text evidence="7">The sequence shown here is derived from an EMBL/GenBank/DDBJ whole genome shotgun (WGS) entry which is preliminary data.</text>
</comment>
<keyword evidence="3 5" id="KW-0175">Coiled coil</keyword>
<evidence type="ECO:0000313" key="7">
    <source>
        <dbReference type="EMBL" id="PSL07398.1"/>
    </source>
</evidence>
<name>A0A2P8ED71_9BACT</name>
<dbReference type="InterPro" id="IPR003798">
    <property type="entry name" value="DNA_recombination_RmuC"/>
</dbReference>
<evidence type="ECO:0000313" key="8">
    <source>
        <dbReference type="Proteomes" id="UP000240708"/>
    </source>
</evidence>
<evidence type="ECO:0000256" key="2">
    <source>
        <dbReference type="ARBA" id="ARBA00009840"/>
    </source>
</evidence>
<evidence type="ECO:0000256" key="4">
    <source>
        <dbReference type="ARBA" id="ARBA00023172"/>
    </source>
</evidence>
<sequence length="417" mass="47829">MSIDFIIVAILVLQSVLILYLLAQVQKKNSASTEHSSELRELRLVIEKQMQSNRTEIQQGLLQQFALVMESLRANSKDQLEALKDFGRIFRENVQEFNTLQREKFQDLVNRQERMLQSTEERLEKMRETVDEKLQKTLETRIGQSFELVNKQLMDVQKGLGEMQTLATGVGDLKRVLSNVKSRGVMGEYQLQGILENVLSPDQYAYNVAVKKGQLERVEYAIKMPGNQEDGPVYLPIDAKFPQETYYRLLDAYDTGDKVLVETARQDLFKAIRKAAQDISQKYLHPPHTTDFALLFLPMESLYAEVVRDAHLAQSLQRDFKIVITGPTTLAAMLNSLQMGFRTLAIQQRSSEVWKVLGAVKTEFSKFGDLISKAQKKISEAHNDLDHLVGTRTRMIQRKLKEVEELPEEEGKQFLES</sequence>
<dbReference type="PANTHER" id="PTHR30563">
    <property type="entry name" value="DNA RECOMBINATION PROTEIN RMUC"/>
    <property type="match status" value="1"/>
</dbReference>
<feature type="transmembrane region" description="Helical" evidence="6">
    <location>
        <begin position="6"/>
        <end position="23"/>
    </location>
</feature>
<keyword evidence="6" id="KW-1133">Transmembrane helix</keyword>
<organism evidence="7 8">
    <name type="scientific">Cecembia rubra</name>
    <dbReference type="NCBI Taxonomy" id="1485585"/>
    <lineage>
        <taxon>Bacteria</taxon>
        <taxon>Pseudomonadati</taxon>
        <taxon>Bacteroidota</taxon>
        <taxon>Cytophagia</taxon>
        <taxon>Cytophagales</taxon>
        <taxon>Cyclobacteriaceae</taxon>
        <taxon>Cecembia</taxon>
    </lineage>
</organism>
<dbReference type="EMBL" id="PYGF01000001">
    <property type="protein sequence ID" value="PSL07398.1"/>
    <property type="molecule type" value="Genomic_DNA"/>
</dbReference>
<keyword evidence="6" id="KW-0812">Transmembrane</keyword>
<accession>A0A2P8ED71</accession>
<comment type="similarity">
    <text evidence="2">Belongs to the RmuC family.</text>
</comment>
<reference evidence="7 8" key="1">
    <citation type="submission" date="2018-03" db="EMBL/GenBank/DDBJ databases">
        <title>Genomic Encyclopedia of Archaeal and Bacterial Type Strains, Phase II (KMG-II): from individual species to whole genera.</title>
        <authorList>
            <person name="Goeker M."/>
        </authorList>
    </citation>
    <scope>NUCLEOTIDE SEQUENCE [LARGE SCALE GENOMIC DNA]</scope>
    <source>
        <strain evidence="7 8">DSM 28057</strain>
    </source>
</reference>